<sequence>MNFYRIGSLSLILAWLLSYAQAQEQEQRRKVAHELLKLRDYSIAYDDYSKMFNKNEKYRRKRDSVELLYRGQIRKIKYGPLREEVLAFLNNATKRDSALYSRAGMFNYKSYDQLLTVNPREIPTLLEYYKAVMYSLFEQDKDELLHMRDIPFLKYKQKLSIEEW</sequence>
<accession>A0A4Q0M641</accession>
<feature type="chain" id="PRO_5020777197" evidence="1">
    <location>
        <begin position="23"/>
        <end position="164"/>
    </location>
</feature>
<dbReference type="Proteomes" id="UP000290848">
    <property type="component" value="Unassembled WGS sequence"/>
</dbReference>
<dbReference type="EMBL" id="RXOC01000012">
    <property type="protein sequence ID" value="RXF68126.1"/>
    <property type="molecule type" value="Genomic_DNA"/>
</dbReference>
<evidence type="ECO:0000313" key="2">
    <source>
        <dbReference type="EMBL" id="RXF68126.1"/>
    </source>
</evidence>
<reference evidence="2 3" key="1">
    <citation type="submission" date="2018-12" db="EMBL/GenBank/DDBJ databases">
        <title>The Draft Genome Sequence of the Soil Bacterium Pedobacter tournemirensis R1.</title>
        <authorList>
            <person name="He J."/>
        </authorList>
    </citation>
    <scope>NUCLEOTIDE SEQUENCE [LARGE SCALE GENOMIC DNA]</scope>
    <source>
        <strain evidence="2 3">R1</strain>
    </source>
</reference>
<name>A0A4Q0M641_9SPHI</name>
<evidence type="ECO:0000313" key="3">
    <source>
        <dbReference type="Proteomes" id="UP000290848"/>
    </source>
</evidence>
<protein>
    <submittedName>
        <fullName evidence="2">Uncharacterized protein</fullName>
    </submittedName>
</protein>
<evidence type="ECO:0000256" key="1">
    <source>
        <dbReference type="SAM" id="SignalP"/>
    </source>
</evidence>
<comment type="caution">
    <text evidence="2">The sequence shown here is derived from an EMBL/GenBank/DDBJ whole genome shotgun (WGS) entry which is preliminary data.</text>
</comment>
<feature type="signal peptide" evidence="1">
    <location>
        <begin position="1"/>
        <end position="22"/>
    </location>
</feature>
<organism evidence="2 3">
    <name type="scientific">Arcticibacter tournemirensis</name>
    <dbReference type="NCBI Taxonomy" id="699437"/>
    <lineage>
        <taxon>Bacteria</taxon>
        <taxon>Pseudomonadati</taxon>
        <taxon>Bacteroidota</taxon>
        <taxon>Sphingobacteriia</taxon>
        <taxon>Sphingobacteriales</taxon>
        <taxon>Sphingobacteriaceae</taxon>
        <taxon>Arcticibacter</taxon>
    </lineage>
</organism>
<dbReference type="RefSeq" id="WP_128770555.1">
    <property type="nucleotide sequence ID" value="NZ_RXOC01000012.1"/>
</dbReference>
<gene>
    <name evidence="2" type="ORF">EKH83_16455</name>
</gene>
<proteinExistence type="predicted"/>
<dbReference type="AlphaFoldDB" id="A0A4Q0M641"/>
<keyword evidence="1" id="KW-0732">Signal</keyword>